<dbReference type="InterPro" id="IPR036179">
    <property type="entry name" value="Ig-like_dom_sf"/>
</dbReference>
<dbReference type="SUPFAM" id="SSF48726">
    <property type="entry name" value="Immunoglobulin"/>
    <property type="match status" value="1"/>
</dbReference>
<dbReference type="InterPro" id="IPR050412">
    <property type="entry name" value="Ig-like_Receptors_ImmuneReg"/>
</dbReference>
<protein>
    <submittedName>
        <fullName evidence="4">LIRA1 protein</fullName>
    </submittedName>
</protein>
<dbReference type="PANTHER" id="PTHR11738:SF186">
    <property type="entry name" value="OSTEOCLAST-ASSOCIATED IMMUNOGLOBULIN-LIKE RECEPTOR"/>
    <property type="match status" value="1"/>
</dbReference>
<organism evidence="4 5">
    <name type="scientific">Odontophorus gujanensis</name>
    <name type="common">marbled wood quail</name>
    <dbReference type="NCBI Taxonomy" id="886794"/>
    <lineage>
        <taxon>Eukaryota</taxon>
        <taxon>Metazoa</taxon>
        <taxon>Chordata</taxon>
        <taxon>Craniata</taxon>
        <taxon>Vertebrata</taxon>
        <taxon>Euteleostomi</taxon>
        <taxon>Archelosauria</taxon>
        <taxon>Archosauria</taxon>
        <taxon>Dinosauria</taxon>
        <taxon>Saurischia</taxon>
        <taxon>Theropoda</taxon>
        <taxon>Coelurosauria</taxon>
        <taxon>Aves</taxon>
        <taxon>Neognathae</taxon>
        <taxon>Galloanserae</taxon>
        <taxon>Galliformes</taxon>
        <taxon>Odontophoridae</taxon>
        <taxon>Odontophorus</taxon>
    </lineage>
</organism>
<sequence>VAPCGSNTASLAGWWLVAASGARQLPRPSLSLHPSQGIEVGSNVTLWCHLPRPAAWVRLCQERNVTPCMEKLKVRDVAVFSLVVTKWVHTGVYRCRYRAPEGAETSELSDPVELMVTGEGAGD</sequence>
<dbReference type="OrthoDB" id="9120709at2759"/>
<feature type="non-terminal residue" evidence="4">
    <location>
        <position position="123"/>
    </location>
</feature>
<dbReference type="PANTHER" id="PTHR11738">
    <property type="entry name" value="MHC CLASS I NK CELL RECEPTOR"/>
    <property type="match status" value="1"/>
</dbReference>
<evidence type="ECO:0000313" key="5">
    <source>
        <dbReference type="Proteomes" id="UP000522663"/>
    </source>
</evidence>
<comment type="caution">
    <text evidence="4">The sequence shown here is derived from an EMBL/GenBank/DDBJ whole genome shotgun (WGS) entry which is preliminary data.</text>
</comment>
<dbReference type="Proteomes" id="UP000522663">
    <property type="component" value="Unassembled WGS sequence"/>
</dbReference>
<dbReference type="EMBL" id="VXAB01007713">
    <property type="protein sequence ID" value="NXJ10589.1"/>
    <property type="molecule type" value="Genomic_DNA"/>
</dbReference>
<keyword evidence="3" id="KW-0393">Immunoglobulin domain</keyword>
<keyword evidence="1" id="KW-0732">Signal</keyword>
<accession>A0A7K9YNM2</accession>
<dbReference type="AlphaFoldDB" id="A0A7K9YNM2"/>
<dbReference type="GO" id="GO:0002764">
    <property type="term" value="P:immune response-regulating signaling pathway"/>
    <property type="evidence" value="ECO:0007669"/>
    <property type="project" value="TreeGrafter"/>
</dbReference>
<reference evidence="4 5" key="1">
    <citation type="submission" date="2019-09" db="EMBL/GenBank/DDBJ databases">
        <title>Bird 10,000 Genomes (B10K) Project - Family phase.</title>
        <authorList>
            <person name="Zhang G."/>
        </authorList>
    </citation>
    <scope>NUCLEOTIDE SEQUENCE [LARGE SCALE GENOMIC DNA]</scope>
    <source>
        <strain evidence="4">B10K-DU-001-53</strain>
        <tissue evidence="4">Muscle</tissue>
    </source>
</reference>
<evidence type="ECO:0000256" key="2">
    <source>
        <dbReference type="ARBA" id="ARBA00023157"/>
    </source>
</evidence>
<proteinExistence type="predicted"/>
<dbReference type="Pfam" id="PF13895">
    <property type="entry name" value="Ig_2"/>
    <property type="match status" value="1"/>
</dbReference>
<gene>
    <name evidence="4" type="primary">Lilra1</name>
    <name evidence="4" type="ORF">ODOGUJ_R05806</name>
</gene>
<name>A0A7K9YNM2_9GALL</name>
<evidence type="ECO:0000313" key="4">
    <source>
        <dbReference type="EMBL" id="NXJ10589.1"/>
    </source>
</evidence>
<dbReference type="Gene3D" id="2.60.40.10">
    <property type="entry name" value="Immunoglobulins"/>
    <property type="match status" value="1"/>
</dbReference>
<feature type="non-terminal residue" evidence="4">
    <location>
        <position position="1"/>
    </location>
</feature>
<dbReference type="FunFam" id="2.60.40.10:FF:000049">
    <property type="entry name" value="Leukocyte immunoglobulin-like receptor subfamily B member 1"/>
    <property type="match status" value="1"/>
</dbReference>
<evidence type="ECO:0000256" key="1">
    <source>
        <dbReference type="ARBA" id="ARBA00022729"/>
    </source>
</evidence>
<keyword evidence="5" id="KW-1185">Reference proteome</keyword>
<keyword evidence="2" id="KW-1015">Disulfide bond</keyword>
<dbReference type="InterPro" id="IPR013783">
    <property type="entry name" value="Ig-like_fold"/>
</dbReference>
<evidence type="ECO:0000256" key="3">
    <source>
        <dbReference type="ARBA" id="ARBA00023319"/>
    </source>
</evidence>